<dbReference type="AlphaFoldDB" id="A0A8G0ZTS2"/>
<dbReference type="CDD" id="cd21471">
    <property type="entry name" value="CrtC-like"/>
    <property type="match status" value="1"/>
</dbReference>
<dbReference type="EMBL" id="CP069370">
    <property type="protein sequence ID" value="QYZ69305.1"/>
    <property type="molecule type" value="Genomic_DNA"/>
</dbReference>
<proteinExistence type="predicted"/>
<dbReference type="RefSeq" id="WP_220661525.1">
    <property type="nucleotide sequence ID" value="NZ_CP069370.1"/>
</dbReference>
<sequence length="278" mass="31494">MIGFIGSVFSPWYRWSGRRNPQNHCCLNVVTSGLRHGRFTMTDRGASALRQSRDTLEVGPSRMHWTGTELVIDINEWGAPPMVTPVRGRIVLTPKAVTGAEVALTPDGRHLWRPFSPIGDVSVRLEPGHRWDGHGYFDANFGTRALEQDFRFWTWGRYPLKDRTVCFYDAIRRDGTRLALAVEADIKGRVSEIDLPPVAPLRRSGWLVRRETRADAGHVPKARLSLLDAPFYSRALVQTEIGGEPSLGMHEALDLVRFRQPLLKPMLALRVPRRADWP</sequence>
<dbReference type="KEGG" id="nsm:JO391_16440"/>
<protein>
    <submittedName>
        <fullName evidence="1">Carotenoid 1,2-hydratase</fullName>
    </submittedName>
</protein>
<evidence type="ECO:0000313" key="1">
    <source>
        <dbReference type="EMBL" id="QYZ69305.1"/>
    </source>
</evidence>
<dbReference type="SUPFAM" id="SSF159245">
    <property type="entry name" value="AttH-like"/>
    <property type="match status" value="1"/>
</dbReference>
<keyword evidence="2" id="KW-1185">Reference proteome</keyword>
<dbReference type="Proteomes" id="UP000826300">
    <property type="component" value="Chromosome"/>
</dbReference>
<name>A0A8G0ZTS2_9RHOB</name>
<organism evidence="1 2">
    <name type="scientific">Neotabrizicola shimadae</name>
    <dbReference type="NCBI Taxonomy" id="2807096"/>
    <lineage>
        <taxon>Bacteria</taxon>
        <taxon>Pseudomonadati</taxon>
        <taxon>Pseudomonadota</taxon>
        <taxon>Alphaproteobacteria</taxon>
        <taxon>Rhodobacterales</taxon>
        <taxon>Paracoccaceae</taxon>
        <taxon>Neotabrizicola</taxon>
    </lineage>
</organism>
<reference evidence="1" key="1">
    <citation type="submission" date="2021-02" db="EMBL/GenBank/DDBJ databases">
        <title>Rhodobacter shimadae sp. nov., an aerobic anoxygenic phototrophic bacterium isolated from a hot spring.</title>
        <authorList>
            <person name="Muramatsu S."/>
            <person name="Haruta S."/>
            <person name="Hirose S."/>
            <person name="Hanada S."/>
        </authorList>
    </citation>
    <scope>NUCLEOTIDE SEQUENCE</scope>
    <source>
        <strain evidence="1">N10</strain>
    </source>
</reference>
<evidence type="ECO:0000313" key="2">
    <source>
        <dbReference type="Proteomes" id="UP000826300"/>
    </source>
</evidence>
<accession>A0A8G0ZTS2</accession>
<gene>
    <name evidence="1" type="ORF">JO391_16440</name>
</gene>
<dbReference type="NCBIfam" id="NF045922">
    <property type="entry name" value="CarotHydtaseCrtCRhod"/>
    <property type="match status" value="1"/>
</dbReference>